<dbReference type="GO" id="GO:0005938">
    <property type="term" value="C:cell cortex"/>
    <property type="evidence" value="ECO:0007669"/>
    <property type="project" value="TreeGrafter"/>
</dbReference>
<dbReference type="PANTHER" id="PTHR11604:SF0">
    <property type="entry name" value="PROFILIN"/>
    <property type="match status" value="1"/>
</dbReference>
<keyword evidence="3" id="KW-0963">Cytoplasm</keyword>
<dbReference type="SMR" id="U5IML6"/>
<comment type="similarity">
    <text evidence="2 6">Belongs to the profilin family.</text>
</comment>
<comment type="subcellular location">
    <subcellularLocation>
        <location evidence="1">Cytoplasm</location>
        <location evidence="1">Cytoskeleton</location>
    </subcellularLocation>
</comment>
<dbReference type="Pfam" id="PF00235">
    <property type="entry name" value="Profilin"/>
    <property type="match status" value="1"/>
</dbReference>
<evidence type="ECO:0000256" key="4">
    <source>
        <dbReference type="ARBA" id="ARBA00023203"/>
    </source>
</evidence>
<reference evidence="7" key="1">
    <citation type="submission" date="2012-10" db="EMBL/GenBank/DDBJ databases">
        <authorList>
            <person name="Huang X."/>
            <person name="Ye Z."/>
            <person name="Yang M."/>
            <person name="Guo G."/>
            <person name="Sun Z."/>
            <person name="Zheng C."/>
        </authorList>
    </citation>
    <scope>NUCLEOTIDE SEQUENCE</scope>
</reference>
<evidence type="ECO:0000313" key="7">
    <source>
        <dbReference type="EMBL" id="AGE89784.1"/>
    </source>
</evidence>
<dbReference type="EMBL" id="JX987286">
    <property type="protein sequence ID" value="AGE89784.1"/>
    <property type="molecule type" value="mRNA"/>
</dbReference>
<sequence length="156" mass="17316">MSWQDYVNYLLQDNICESAHIMGIDGTLWASSTGLNQLPEYDLDVPSDQDPEKKVKVKVQERETLLKAISNNGVPSGPAGLRLNNQKFYSVNFDGERRTWYLKKEKGGACICITGKAIVFATFCTDLKMANQVSQNAGECNKRVETLASSLLQAGY</sequence>
<dbReference type="Gene3D" id="3.30.450.30">
    <property type="entry name" value="Dynein light chain 2a, cytoplasmic"/>
    <property type="match status" value="1"/>
</dbReference>
<accession>U5IML6</accession>
<dbReference type="GO" id="GO:0003785">
    <property type="term" value="F:actin monomer binding"/>
    <property type="evidence" value="ECO:0007669"/>
    <property type="project" value="TreeGrafter"/>
</dbReference>
<dbReference type="GO" id="GO:0005856">
    <property type="term" value="C:cytoskeleton"/>
    <property type="evidence" value="ECO:0007669"/>
    <property type="project" value="UniProtKB-SubCell"/>
</dbReference>
<proteinExistence type="evidence at transcript level"/>
<dbReference type="InterPro" id="IPR036140">
    <property type="entry name" value="PFN_sf"/>
</dbReference>
<evidence type="ECO:0000256" key="5">
    <source>
        <dbReference type="ARBA" id="ARBA00023212"/>
    </source>
</evidence>
<evidence type="ECO:0000256" key="1">
    <source>
        <dbReference type="ARBA" id="ARBA00004245"/>
    </source>
</evidence>
<keyword evidence="5" id="KW-0206">Cytoskeleton</keyword>
<protein>
    <recommendedName>
        <fullName evidence="6">Profilin</fullName>
    </recommendedName>
</protein>
<organism evidence="7">
    <name type="scientific">Cryptocaryon irritans</name>
    <dbReference type="NCBI Taxonomy" id="153251"/>
    <lineage>
        <taxon>Eukaryota</taxon>
        <taxon>Sar</taxon>
        <taxon>Alveolata</taxon>
        <taxon>Ciliophora</taxon>
        <taxon>Ciliophora incertae sedis</taxon>
        <taxon>Cryptocaryon</taxon>
    </lineage>
</organism>
<evidence type="ECO:0000256" key="6">
    <source>
        <dbReference type="RuleBase" id="RU003909"/>
    </source>
</evidence>
<dbReference type="SUPFAM" id="SSF55770">
    <property type="entry name" value="Profilin (actin-binding protein)"/>
    <property type="match status" value="1"/>
</dbReference>
<evidence type="ECO:0000256" key="3">
    <source>
        <dbReference type="ARBA" id="ARBA00022490"/>
    </source>
</evidence>
<dbReference type="PANTHER" id="PTHR11604">
    <property type="entry name" value="PROFILIN"/>
    <property type="match status" value="1"/>
</dbReference>
<dbReference type="CDD" id="cd00148">
    <property type="entry name" value="PROF"/>
    <property type="match status" value="1"/>
</dbReference>
<dbReference type="InterPro" id="IPR048278">
    <property type="entry name" value="PFN"/>
</dbReference>
<name>U5IML6_9CILI</name>
<evidence type="ECO:0000256" key="2">
    <source>
        <dbReference type="ARBA" id="ARBA00010058"/>
    </source>
</evidence>
<dbReference type="SMART" id="SM00392">
    <property type="entry name" value="PROF"/>
    <property type="match status" value="1"/>
</dbReference>
<dbReference type="AlphaFoldDB" id="U5IML6"/>
<keyword evidence="4 6" id="KW-0009">Actin-binding</keyword>
<dbReference type="InterPro" id="IPR005455">
    <property type="entry name" value="PFN_euk"/>
</dbReference>